<organism evidence="1 2">
    <name type="scientific">Streptomyces xinghaiensis</name>
    <dbReference type="NCBI Taxonomy" id="1038928"/>
    <lineage>
        <taxon>Bacteria</taxon>
        <taxon>Bacillati</taxon>
        <taxon>Actinomycetota</taxon>
        <taxon>Actinomycetes</taxon>
        <taxon>Kitasatosporales</taxon>
        <taxon>Streptomycetaceae</taxon>
        <taxon>Streptomyces</taxon>
    </lineage>
</organism>
<dbReference type="Proteomes" id="UP000028058">
    <property type="component" value="Unassembled WGS sequence"/>
</dbReference>
<dbReference type="OrthoDB" id="4332947at2"/>
<dbReference type="RefSeq" id="WP_019710549.1">
    <property type="nucleotide sequence ID" value="NZ_CP108540.1"/>
</dbReference>
<dbReference type="AlphaFoldDB" id="A0A3M8F5S0"/>
<dbReference type="EMBL" id="JNAD02000015">
    <property type="protein sequence ID" value="RKM92075.1"/>
    <property type="molecule type" value="Genomic_DNA"/>
</dbReference>
<keyword evidence="2" id="KW-1185">Reference proteome</keyword>
<protein>
    <submittedName>
        <fullName evidence="1">Type A2 lantipeptide</fullName>
    </submittedName>
</protein>
<sequence length="68" mass="6835">MRNDFTPQVETREIDDADLDTVSGGVGVNVAPVLGAVDSVAPLSEGLGLVQDVTGLPTSQVTGLVAGL</sequence>
<evidence type="ECO:0000313" key="2">
    <source>
        <dbReference type="Proteomes" id="UP000028058"/>
    </source>
</evidence>
<proteinExistence type="predicted"/>
<accession>A0A3M8F5S0</accession>
<name>A0A3M8F5S0_9ACTN</name>
<gene>
    <name evidence="1" type="ORF">SFRA_026995</name>
</gene>
<reference evidence="1 2" key="1">
    <citation type="journal article" date="2014" name="Genome Announc.">
        <title>Draft Genome Sequence of Streptomyces fradiae ATCC 19609, a Strain Highly Sensitive to Antibiotics.</title>
        <authorList>
            <person name="Bekker O.B."/>
            <person name="Klimina K.M."/>
            <person name="Vatlin A.A."/>
            <person name="Zakharevich N.V."/>
            <person name="Kasianov A.S."/>
            <person name="Danilenko V.N."/>
        </authorList>
    </citation>
    <scope>NUCLEOTIDE SEQUENCE [LARGE SCALE GENOMIC DNA]</scope>
    <source>
        <strain evidence="1 2">ATCC 19609</strain>
    </source>
</reference>
<evidence type="ECO:0000313" key="1">
    <source>
        <dbReference type="EMBL" id="RKM92075.1"/>
    </source>
</evidence>
<dbReference type="GeneID" id="300073710"/>
<comment type="caution">
    <text evidence="1">The sequence shown here is derived from an EMBL/GenBank/DDBJ whole genome shotgun (WGS) entry which is preliminary data.</text>
</comment>